<evidence type="ECO:0000313" key="2">
    <source>
        <dbReference type="Proteomes" id="UP000198282"/>
    </source>
</evidence>
<dbReference type="RefSeq" id="WP_089213534.1">
    <property type="nucleotide sequence ID" value="NZ_FZOD01000099.1"/>
</dbReference>
<sequence>MTELAVITPTWKPDGAFFAELHRSVLEFTSDDTVHHVIVPAAHKSAFSGYAGPRCRIWTHPELLPRRYWRMPGGTWLNAGHPWPPVRGWVMQQAAKIAAAGMIDADAILLADSDVVLVRPVETANFRVDGELSLFRKPDAVHDGMDRHVRWHQVARDLLGLPAAPPPPLNDYVDALIFWDPVVVRAMQDRIGEITGKHWVDAFTQQLHISEFIVYGVYADELMKQRPPSSPLICHSSYDRRPMDEAGALAFGDGIGQDAVGMMISSHSNTPLEVRRTAERRCVEVARK</sequence>
<organism evidence="1 2">
    <name type="scientific">Streptosporangium subroseum</name>
    <dbReference type="NCBI Taxonomy" id="106412"/>
    <lineage>
        <taxon>Bacteria</taxon>
        <taxon>Bacillati</taxon>
        <taxon>Actinomycetota</taxon>
        <taxon>Actinomycetes</taxon>
        <taxon>Streptosporangiales</taxon>
        <taxon>Streptosporangiaceae</taxon>
        <taxon>Streptosporangium</taxon>
    </lineage>
</organism>
<name>A0A239P9T3_9ACTN</name>
<dbReference type="AlphaFoldDB" id="A0A239P9T3"/>
<proteinExistence type="predicted"/>
<dbReference type="Proteomes" id="UP000198282">
    <property type="component" value="Unassembled WGS sequence"/>
</dbReference>
<dbReference type="Pfam" id="PF20102">
    <property type="entry name" value="DUF6492"/>
    <property type="match status" value="1"/>
</dbReference>
<accession>A0A239P9T3</accession>
<dbReference type="InterPro" id="IPR045499">
    <property type="entry name" value="DUF6492"/>
</dbReference>
<keyword evidence="2" id="KW-1185">Reference proteome</keyword>
<reference evidence="1 2" key="1">
    <citation type="submission" date="2017-06" db="EMBL/GenBank/DDBJ databases">
        <authorList>
            <person name="Kim H.J."/>
            <person name="Triplett B.A."/>
        </authorList>
    </citation>
    <scope>NUCLEOTIDE SEQUENCE [LARGE SCALE GENOMIC DNA]</scope>
    <source>
        <strain evidence="1 2">CGMCC 4.2132</strain>
    </source>
</reference>
<dbReference type="OrthoDB" id="571298at2"/>
<gene>
    <name evidence="1" type="ORF">SAMN05216276_109925</name>
</gene>
<protein>
    <submittedName>
        <fullName evidence="1">Uncharacterized protein</fullName>
    </submittedName>
</protein>
<evidence type="ECO:0000313" key="1">
    <source>
        <dbReference type="EMBL" id="SNT63308.1"/>
    </source>
</evidence>
<dbReference type="EMBL" id="FZOD01000099">
    <property type="protein sequence ID" value="SNT63308.1"/>
    <property type="molecule type" value="Genomic_DNA"/>
</dbReference>